<keyword evidence="2" id="KW-1185">Reference proteome</keyword>
<sequence>MLMAKNYERENVTIQQAMMAECKRLGKPLREISIRWQDHEVKTFDWISVSKKGKLTVRLLHYGIEVRQAVDIRAKEGGIFISDSDRVEVLRTWADPDYEDVMIYPFECSGELCISTACETLLPNGKIEIERFTGNSGFWVEEQGKIRTYHASPANVARPNFESFVFSIEIEGD</sequence>
<gene>
    <name evidence="1" type="ORF">SAMN05216289_1733</name>
</gene>
<dbReference type="AlphaFoldDB" id="A0A1I5BDY9"/>
<accession>A0A1I5BDY9</accession>
<dbReference type="STRING" id="578942.SAMN05216289_1733"/>
<protein>
    <submittedName>
        <fullName evidence="1">Uncharacterized protein</fullName>
    </submittedName>
</protein>
<evidence type="ECO:0000313" key="1">
    <source>
        <dbReference type="EMBL" id="SFN72948.1"/>
    </source>
</evidence>
<dbReference type="Proteomes" id="UP000198575">
    <property type="component" value="Unassembled WGS sequence"/>
</dbReference>
<evidence type="ECO:0000313" key="2">
    <source>
        <dbReference type="Proteomes" id="UP000198575"/>
    </source>
</evidence>
<organism evidence="1 2">
    <name type="scientific">Dokdonella immobilis</name>
    <dbReference type="NCBI Taxonomy" id="578942"/>
    <lineage>
        <taxon>Bacteria</taxon>
        <taxon>Pseudomonadati</taxon>
        <taxon>Pseudomonadota</taxon>
        <taxon>Gammaproteobacteria</taxon>
        <taxon>Lysobacterales</taxon>
        <taxon>Rhodanobacteraceae</taxon>
        <taxon>Dokdonella</taxon>
    </lineage>
</organism>
<reference evidence="1 2" key="1">
    <citation type="submission" date="2016-10" db="EMBL/GenBank/DDBJ databases">
        <authorList>
            <person name="de Groot N.N."/>
        </authorList>
    </citation>
    <scope>NUCLEOTIDE SEQUENCE [LARGE SCALE GENOMIC DNA]</scope>
    <source>
        <strain evidence="1 2">CGMCC 1.7659</strain>
    </source>
</reference>
<dbReference type="EMBL" id="FOVF01000073">
    <property type="protein sequence ID" value="SFN72948.1"/>
    <property type="molecule type" value="Genomic_DNA"/>
</dbReference>
<proteinExistence type="predicted"/>
<name>A0A1I5BDY9_9GAMM</name>